<dbReference type="InterPro" id="IPR013325">
    <property type="entry name" value="RNA_pol_sigma_r2"/>
</dbReference>
<dbReference type="InterPro" id="IPR036388">
    <property type="entry name" value="WH-like_DNA-bd_sf"/>
</dbReference>
<dbReference type="InterPro" id="IPR007627">
    <property type="entry name" value="RNA_pol_sigma70_r2"/>
</dbReference>
<feature type="domain" description="RNA polymerase sigma factor 70 region 4 type 2" evidence="8">
    <location>
        <begin position="130"/>
        <end position="178"/>
    </location>
</feature>
<keyword evidence="3" id="KW-0805">Transcription regulation</keyword>
<comment type="similarity">
    <text evidence="1">Belongs to the sigma-70 factor family. ECF subfamily.</text>
</comment>
<evidence type="ECO:0000313" key="9">
    <source>
        <dbReference type="EMBL" id="BDT97334.1"/>
    </source>
</evidence>
<accession>A0ABN6TWP2</accession>
<gene>
    <name evidence="9" type="ORF">IFM12276_03630</name>
</gene>
<comment type="subunit">
    <text evidence="2">Interacts transiently with the RNA polymerase catalytic core formed by RpoA, RpoB, RpoC and RpoZ (2 alpha, 1 beta, 1 beta' and 1 omega subunit) to form the RNA polymerase holoenzyme that can initiate transcription.</text>
</comment>
<evidence type="ECO:0000256" key="5">
    <source>
        <dbReference type="ARBA" id="ARBA00023125"/>
    </source>
</evidence>
<dbReference type="InterPro" id="IPR013249">
    <property type="entry name" value="RNA_pol_sigma70_r4_t2"/>
</dbReference>
<dbReference type="PANTHER" id="PTHR30173:SF36">
    <property type="entry name" value="ECF RNA POLYMERASE SIGMA FACTOR SIGJ"/>
    <property type="match status" value="1"/>
</dbReference>
<dbReference type="Pfam" id="PF04542">
    <property type="entry name" value="Sigma70_r2"/>
    <property type="match status" value="1"/>
</dbReference>
<evidence type="ECO:0000256" key="4">
    <source>
        <dbReference type="ARBA" id="ARBA00023082"/>
    </source>
</evidence>
<evidence type="ECO:0000256" key="2">
    <source>
        <dbReference type="ARBA" id="ARBA00011344"/>
    </source>
</evidence>
<dbReference type="InterPro" id="IPR032710">
    <property type="entry name" value="NTF2-like_dom_sf"/>
</dbReference>
<evidence type="ECO:0000313" key="10">
    <source>
        <dbReference type="Proteomes" id="UP001317870"/>
    </source>
</evidence>
<organism evidence="9 10">
    <name type="scientific">Nocardia sputorum</name>
    <dbReference type="NCBI Taxonomy" id="2984338"/>
    <lineage>
        <taxon>Bacteria</taxon>
        <taxon>Bacillati</taxon>
        <taxon>Actinomycetota</taxon>
        <taxon>Actinomycetes</taxon>
        <taxon>Mycobacteriales</taxon>
        <taxon>Nocardiaceae</taxon>
        <taxon>Nocardia</taxon>
    </lineage>
</organism>
<feature type="domain" description="RNA polymerase sigma-70 region 2" evidence="7">
    <location>
        <begin position="24"/>
        <end position="88"/>
    </location>
</feature>
<evidence type="ECO:0000259" key="8">
    <source>
        <dbReference type="Pfam" id="PF08281"/>
    </source>
</evidence>
<keyword evidence="6" id="KW-0804">Transcription</keyword>
<dbReference type="Pfam" id="PF08281">
    <property type="entry name" value="Sigma70_r4_2"/>
    <property type="match status" value="1"/>
</dbReference>
<sequence length="318" mass="34004">MRRGAAIDRTVDFPSMVAALLSDLFESHRAHLLSVAYRLTGSVGDAEDAVQESWLRLAGAHQSEIDDLRAWLTTVVSRICLDRLRSAAARRESYVGQWLPEPVVTARTPSSTPDPLEAVVRKQECRFAALVVLDTLTPPQRVAFVLHDGLSVPFDEIADILGISADAARQLAVRARKAVTQAPQPVPDAEHEAAVQRFLVALSSGDVAAVAAALHPDAVMIGDANGTTATAINVLHGADRIARFYLGLVRKYGLAEASPVYEFVSVNGQLGLKVAARPADEGRSGYPARVVGFTVRDGLVWGTYDVANPAKLGGIRLG</sequence>
<name>A0ABN6TWP2_9NOCA</name>
<evidence type="ECO:0000256" key="1">
    <source>
        <dbReference type="ARBA" id="ARBA00010641"/>
    </source>
</evidence>
<dbReference type="InterPro" id="IPR013324">
    <property type="entry name" value="RNA_pol_sigma_r3/r4-like"/>
</dbReference>
<dbReference type="NCBIfam" id="TIGR02937">
    <property type="entry name" value="sigma70-ECF"/>
    <property type="match status" value="1"/>
</dbReference>
<dbReference type="PANTHER" id="PTHR30173">
    <property type="entry name" value="SIGMA 19 FACTOR"/>
    <property type="match status" value="1"/>
</dbReference>
<dbReference type="Gene3D" id="1.10.1740.10">
    <property type="match status" value="1"/>
</dbReference>
<dbReference type="Gene3D" id="3.10.450.50">
    <property type="match status" value="1"/>
</dbReference>
<dbReference type="SUPFAM" id="SSF88946">
    <property type="entry name" value="Sigma2 domain of RNA polymerase sigma factors"/>
    <property type="match status" value="1"/>
</dbReference>
<dbReference type="Proteomes" id="UP001317870">
    <property type="component" value="Chromosome"/>
</dbReference>
<evidence type="ECO:0000256" key="6">
    <source>
        <dbReference type="ARBA" id="ARBA00023163"/>
    </source>
</evidence>
<dbReference type="SUPFAM" id="SSF88659">
    <property type="entry name" value="Sigma3 and sigma4 domains of RNA polymerase sigma factors"/>
    <property type="match status" value="1"/>
</dbReference>
<evidence type="ECO:0000256" key="3">
    <source>
        <dbReference type="ARBA" id="ARBA00023015"/>
    </source>
</evidence>
<dbReference type="SUPFAM" id="SSF54427">
    <property type="entry name" value="NTF2-like"/>
    <property type="match status" value="1"/>
</dbReference>
<protein>
    <submittedName>
        <fullName evidence="9">Alternative RNA polymerase sigma factor SigJ</fullName>
    </submittedName>
</protein>
<dbReference type="NCBIfam" id="NF007214">
    <property type="entry name" value="PRK09636.1"/>
    <property type="match status" value="1"/>
</dbReference>
<dbReference type="Gene3D" id="1.10.10.10">
    <property type="entry name" value="Winged helix-like DNA-binding domain superfamily/Winged helix DNA-binding domain"/>
    <property type="match status" value="1"/>
</dbReference>
<keyword evidence="4" id="KW-0731">Sigma factor</keyword>
<keyword evidence="10" id="KW-1185">Reference proteome</keyword>
<evidence type="ECO:0000259" key="7">
    <source>
        <dbReference type="Pfam" id="PF04542"/>
    </source>
</evidence>
<dbReference type="InterPro" id="IPR014284">
    <property type="entry name" value="RNA_pol_sigma-70_dom"/>
</dbReference>
<reference evidence="9 10" key="1">
    <citation type="submission" date="2022-11" db="EMBL/GenBank/DDBJ databases">
        <title>Genome Sequencing of Nocardia sp. ON39_IFM12276 and assembly.</title>
        <authorList>
            <person name="Shimojima M."/>
            <person name="Toyokawa M."/>
            <person name="Uesaka K."/>
        </authorList>
    </citation>
    <scope>NUCLEOTIDE SEQUENCE [LARGE SCALE GENOMIC DNA]</scope>
    <source>
        <strain evidence="9 10">IFM 12276</strain>
    </source>
</reference>
<dbReference type="EMBL" id="AP026978">
    <property type="protein sequence ID" value="BDT97334.1"/>
    <property type="molecule type" value="Genomic_DNA"/>
</dbReference>
<dbReference type="InterPro" id="IPR052704">
    <property type="entry name" value="ECF_Sigma-70_Domain"/>
</dbReference>
<proteinExistence type="inferred from homology"/>
<keyword evidence="5" id="KW-0238">DNA-binding</keyword>